<evidence type="ECO:0000313" key="2">
    <source>
        <dbReference type="EMBL" id="OQA55350.1"/>
    </source>
</evidence>
<proteinExistence type="inferred from homology"/>
<protein>
    <recommendedName>
        <fullName evidence="3">Asp23/Gls24 family envelope stress response protein</fullName>
    </recommendedName>
</protein>
<evidence type="ECO:0008006" key="3">
    <source>
        <dbReference type="Google" id="ProtNLM"/>
    </source>
</evidence>
<accession>A0A1V5SLE1</accession>
<dbReference type="InterPro" id="IPR005531">
    <property type="entry name" value="Asp23"/>
</dbReference>
<comment type="similarity">
    <text evidence="1">Belongs to the asp23 family.</text>
</comment>
<comment type="caution">
    <text evidence="2">The sequence shown here is derived from an EMBL/GenBank/DDBJ whole genome shotgun (WGS) entry which is preliminary data.</text>
</comment>
<sequence length="118" mass="13271">MTIAVENTDGQIRVSANALSEVIAREVVQVPGVIDSFESLLHSIKFSENGQFFQTNDKIDVQHRSLEANITISLDPNCIFWKVASDVQNRVYSIIEKQFGFSLKKVNIEVGKVEWSIT</sequence>
<dbReference type="Proteomes" id="UP000485569">
    <property type="component" value="Unassembled WGS sequence"/>
</dbReference>
<organism evidence="2">
    <name type="scientific">Candidatus Atribacter allofermentans</name>
    <dbReference type="NCBI Taxonomy" id="1852833"/>
    <lineage>
        <taxon>Bacteria</taxon>
        <taxon>Pseudomonadati</taxon>
        <taxon>Atribacterota</taxon>
        <taxon>Atribacteria</taxon>
        <taxon>Atribacterales</taxon>
        <taxon>Atribacteraceae</taxon>
        <taxon>Atribacter</taxon>
    </lineage>
</organism>
<dbReference type="EMBL" id="MWBQ01000163">
    <property type="protein sequence ID" value="OQA55350.1"/>
    <property type="molecule type" value="Genomic_DNA"/>
</dbReference>
<dbReference type="Pfam" id="PF03780">
    <property type="entry name" value="Asp23"/>
    <property type="match status" value="1"/>
</dbReference>
<gene>
    <name evidence="2" type="ORF">BWY41_01684</name>
</gene>
<dbReference type="AlphaFoldDB" id="A0A1V5SLE1"/>
<evidence type="ECO:0000256" key="1">
    <source>
        <dbReference type="ARBA" id="ARBA00005721"/>
    </source>
</evidence>
<name>A0A1V5SLE1_9BACT</name>
<reference evidence="2" key="1">
    <citation type="submission" date="2017-02" db="EMBL/GenBank/DDBJ databases">
        <title>Delving into the versatile metabolic prowess of the omnipresent phylum Bacteroidetes.</title>
        <authorList>
            <person name="Nobu M.K."/>
            <person name="Mei R."/>
            <person name="Narihiro T."/>
            <person name="Kuroda K."/>
            <person name="Liu W.-T."/>
        </authorList>
    </citation>
    <scope>NUCLEOTIDE SEQUENCE</scope>
    <source>
        <strain evidence="2">ADurb.Bin276</strain>
    </source>
</reference>